<reference evidence="1 2" key="1">
    <citation type="journal article" date="2011" name="Stand. Genomic Sci.">
        <title>Complete genome sequence of Weeksella virosa type strain (9751).</title>
        <authorList>
            <person name="Lang E."/>
            <person name="Teshima H."/>
            <person name="Lucas S."/>
            <person name="Lapidus A."/>
            <person name="Hammon N."/>
            <person name="Deshpande S."/>
            <person name="Nolan M."/>
            <person name="Cheng J.F."/>
            <person name="Pitluck S."/>
            <person name="Liolios K."/>
            <person name="Pagani I."/>
            <person name="Mikhailova N."/>
            <person name="Ivanova N."/>
            <person name="Mavromatis K."/>
            <person name="Pati A."/>
            <person name="Tapia R."/>
            <person name="Han C."/>
            <person name="Goodwin L."/>
            <person name="Chen A."/>
            <person name="Palaniappan K."/>
            <person name="Land M."/>
            <person name="Hauser L."/>
            <person name="Chang Y.J."/>
            <person name="Jeffries C.D."/>
            <person name="Brambilla E.M."/>
            <person name="Kopitz M."/>
            <person name="Rohde M."/>
            <person name="Goker M."/>
            <person name="Tindall B.J."/>
            <person name="Detter J.C."/>
            <person name="Woyke T."/>
            <person name="Bristow J."/>
            <person name="Eisen J.A."/>
            <person name="Markowitz V."/>
            <person name="Hugenholtz P."/>
            <person name="Klenk H.P."/>
            <person name="Kyrpides N.C."/>
        </authorList>
    </citation>
    <scope>NUCLEOTIDE SEQUENCE [LARGE SCALE GENOMIC DNA]</scope>
    <source>
        <strain evidence="2">ATCC 43766 / DSM 16922 / JCM 21250 / NBRC 16016 / NCTC 11634 / CL345/78</strain>
    </source>
</reference>
<dbReference type="GO" id="GO:0016779">
    <property type="term" value="F:nucleotidyltransferase activity"/>
    <property type="evidence" value="ECO:0007669"/>
    <property type="project" value="UniProtKB-KW"/>
</dbReference>
<dbReference type="KEGG" id="wvi:Weevi_1336"/>
<dbReference type="HOGENOM" id="CLU_586308_0_0_10"/>
<gene>
    <name evidence="1" type="ordered locus">Weevi_1336</name>
</gene>
<keyword evidence="1" id="KW-0548">Nucleotidyltransferase</keyword>
<keyword evidence="1" id="KW-0808">Transferase</keyword>
<sequence length="493" mass="57202">MINLRQQKIFCKIMSIQQVLTPKQKALIINLNPKIYGSFAEIGAGQETVRFFYRAGAASGTLAKAMSAYDKDFSDAIYGAESDNRYVTQKRLKKMLDHEMVLMMERLNKEHHQEKCFFAYANTVTTIDYSKKNEGHGWVGIRFKLNVEDKEADEIVVHVKFKENSAKLQQETLGILGVNLIYGAYYLYENPRELIKSLYDSLDKDQLEIDMINFRGPHFKYVDNRLMSLQLVKNGFTDVAIFNPEGKNILPADLLYKKNIYAVRGSFRPVMNVNMDMFQGGLSQFRQTEGVTDNNTEILFEITLSNLIASGLQGELDERDFLDRADIIGSLGFNVIISNFSEYYKLVDYFSKFTRNQTKIGLAMGVNNLLEIFKENYYTNLPGGIMEAFGKLFKKQMKIFLYPYLDKKDNLLLNSKNLKVEKNLHELYKFFLYNDKIEDITEYNEDYLNTYSRDILRKISNNESGWEKECPKSVVELIKERGMFGYNEHLLLE</sequence>
<keyword evidence="2" id="KW-1185">Reference proteome</keyword>
<name>F0NXX2_WEEVC</name>
<dbReference type="eggNOG" id="COG1057">
    <property type="taxonomic scope" value="Bacteria"/>
</dbReference>
<dbReference type="EMBL" id="CP002455">
    <property type="protein sequence ID" value="ADX68040.1"/>
    <property type="molecule type" value="Genomic_DNA"/>
</dbReference>
<dbReference type="AlphaFoldDB" id="F0NXX2"/>
<accession>F0NXX2</accession>
<organism evidence="1 2">
    <name type="scientific">Weeksella virosa (strain ATCC 43766 / DSM 16922 / JCM 21250 / CCUG 30538 / CDC 9751 / IAM 14551 / NBRC 16016 / NCTC 11634 / CL345/78)</name>
    <dbReference type="NCBI Taxonomy" id="865938"/>
    <lineage>
        <taxon>Bacteria</taxon>
        <taxon>Pseudomonadati</taxon>
        <taxon>Bacteroidota</taxon>
        <taxon>Flavobacteriia</taxon>
        <taxon>Flavobacteriales</taxon>
        <taxon>Weeksellaceae</taxon>
        <taxon>Weeksella</taxon>
    </lineage>
</organism>
<evidence type="ECO:0000313" key="2">
    <source>
        <dbReference type="Proteomes" id="UP000008641"/>
    </source>
</evidence>
<dbReference type="Proteomes" id="UP000008641">
    <property type="component" value="Chromosome"/>
</dbReference>
<proteinExistence type="predicted"/>
<evidence type="ECO:0000313" key="1">
    <source>
        <dbReference type="EMBL" id="ADX68040.1"/>
    </source>
</evidence>
<protein>
    <submittedName>
        <fullName evidence="1">Nicotinamide mononucleotide adenylyltransferase</fullName>
    </submittedName>
</protein>
<reference evidence="2" key="2">
    <citation type="journal article" date="2011" name="Stand. Genomic Sci.">
        <title>Complete genome sequence of Weeksella virosa type strain (9751T).</title>
        <authorList>
            <person name="Lang E."/>
            <person name="Teshima H."/>
            <person name="Lucas S."/>
            <person name="Lapidus A."/>
            <person name="Hammon N."/>
            <person name="Deshpande S."/>
            <person name="Nolan M."/>
            <person name="Cheng J."/>
            <person name="Pitluck S."/>
            <person name="Liolios K."/>
            <person name="Pagani I."/>
            <person name="Mikhailova N."/>
            <person name="Ivanova N."/>
            <person name="Mavromatis K."/>
            <person name="Pati A."/>
            <person name="Tapia R."/>
            <person name="Han C."/>
            <person name="Goodwin L."/>
            <person name="Chen A."/>
            <person name="Palaniappan K."/>
            <person name="Land M."/>
            <person name="Hauser L."/>
            <person name="Chang Y."/>
            <person name="Jeffries C."/>
            <person name="Brambilla E."/>
            <person name="Kopitz M."/>
            <person name="Rohde M."/>
            <person name="Goker M."/>
            <person name="Tindall B."/>
            <person name="Detter J."/>
            <person name="Woyke T."/>
            <person name="Bristow J."/>
            <person name="Eisen J."/>
            <person name="Markowitz V."/>
            <person name="Hugenholtz P."/>
            <person name="Klenk H."/>
            <person name="Kyrpides N."/>
        </authorList>
    </citation>
    <scope>NUCLEOTIDE SEQUENCE [LARGE SCALE GENOMIC DNA]</scope>
    <source>
        <strain evidence="2">ATCC 43766 / DSM 16922 / JCM 21250 / NBRC 16016 / NCTC 11634 / CL345/78</strain>
    </source>
</reference>
<dbReference type="STRING" id="865938.Weevi_1336"/>